<reference evidence="1 2" key="1">
    <citation type="journal article" date="2019" name="Int. J. Syst. Evol. Microbiol.">
        <title>The Global Catalogue of Microorganisms (GCM) 10K type strain sequencing project: providing services to taxonomists for standard genome sequencing and annotation.</title>
        <authorList>
            <consortium name="The Broad Institute Genomics Platform"/>
            <consortium name="The Broad Institute Genome Sequencing Center for Infectious Disease"/>
            <person name="Wu L."/>
            <person name="Ma J."/>
        </authorList>
    </citation>
    <scope>NUCLEOTIDE SEQUENCE [LARGE SCALE GENOMIC DNA]</scope>
    <source>
        <strain evidence="1 2">JCM 14942</strain>
    </source>
</reference>
<evidence type="ECO:0000313" key="1">
    <source>
        <dbReference type="EMBL" id="GAA1545232.1"/>
    </source>
</evidence>
<proteinExistence type="predicted"/>
<evidence type="ECO:0000313" key="2">
    <source>
        <dbReference type="Proteomes" id="UP001500842"/>
    </source>
</evidence>
<name>A0ABN2BQM4_9ACTN</name>
<dbReference type="Gene3D" id="3.10.129.10">
    <property type="entry name" value="Hotdog Thioesterase"/>
    <property type="match status" value="1"/>
</dbReference>
<dbReference type="Proteomes" id="UP001500842">
    <property type="component" value="Unassembled WGS sequence"/>
</dbReference>
<organism evidence="1 2">
    <name type="scientific">Nocardioides humi</name>
    <dbReference type="NCBI Taxonomy" id="449461"/>
    <lineage>
        <taxon>Bacteria</taxon>
        <taxon>Bacillati</taxon>
        <taxon>Actinomycetota</taxon>
        <taxon>Actinomycetes</taxon>
        <taxon>Propionibacteriales</taxon>
        <taxon>Nocardioidaceae</taxon>
        <taxon>Nocardioides</taxon>
    </lineage>
</organism>
<dbReference type="SUPFAM" id="SSF54637">
    <property type="entry name" value="Thioesterase/thiol ester dehydrase-isomerase"/>
    <property type="match status" value="1"/>
</dbReference>
<comment type="caution">
    <text evidence="1">The sequence shown here is derived from an EMBL/GenBank/DDBJ whole genome shotgun (WGS) entry which is preliminary data.</text>
</comment>
<keyword evidence="2" id="KW-1185">Reference proteome</keyword>
<dbReference type="RefSeq" id="WP_141005575.1">
    <property type="nucleotide sequence ID" value="NZ_BAAAOR010000041.1"/>
</dbReference>
<dbReference type="EMBL" id="BAAAOR010000041">
    <property type="protein sequence ID" value="GAA1545232.1"/>
    <property type="molecule type" value="Genomic_DNA"/>
</dbReference>
<accession>A0ABN2BQM4</accession>
<dbReference type="InterPro" id="IPR029069">
    <property type="entry name" value="HotDog_dom_sf"/>
</dbReference>
<protein>
    <submittedName>
        <fullName evidence="1">MaoC family dehydratase</fullName>
    </submittedName>
</protein>
<sequence>MTGPGSNAPLIVHGVEGVRASVGARPGPTPWTRVDPGQVASFEAAASGLPARPIPSDPAPPARLPELLLLALCNHFLPRLVQVRGMRLGVNYGVDGVTFSAVPAPARLRGRGEVLSCIDVPGGVQLAVRVVLEAERLEPPVCTATTLSRWLV</sequence>
<gene>
    <name evidence="1" type="ORF">GCM10009788_54540</name>
</gene>